<evidence type="ECO:0000256" key="15">
    <source>
        <dbReference type="ARBA" id="ARBA00045229"/>
    </source>
</evidence>
<dbReference type="InterPro" id="IPR011025">
    <property type="entry name" value="GproteinA_insert"/>
</dbReference>
<dbReference type="GO" id="GO:0046872">
    <property type="term" value="F:metal ion binding"/>
    <property type="evidence" value="ECO:0007669"/>
    <property type="project" value="UniProtKB-KW"/>
</dbReference>
<feature type="binding site" evidence="18">
    <location>
        <begin position="202"/>
        <end position="208"/>
    </location>
    <ligand>
        <name>GTP</name>
        <dbReference type="ChEBI" id="CHEBI:37565"/>
    </ligand>
</feature>
<keyword evidence="12" id="KW-0807">Transducer</keyword>
<keyword evidence="6 18" id="KW-0547">Nucleotide-binding</keyword>
<keyword evidence="9 18" id="KW-0342">GTP-binding</keyword>
<comment type="similarity">
    <text evidence="3">Belongs to the G-alpha family. G(i/o/t/z) subfamily.</text>
</comment>
<organism evidence="20 21">
    <name type="scientific">Pleuronectes platessa</name>
    <name type="common">European plaice</name>
    <dbReference type="NCBI Taxonomy" id="8262"/>
    <lineage>
        <taxon>Eukaryota</taxon>
        <taxon>Metazoa</taxon>
        <taxon>Chordata</taxon>
        <taxon>Craniata</taxon>
        <taxon>Vertebrata</taxon>
        <taxon>Euteleostomi</taxon>
        <taxon>Actinopterygii</taxon>
        <taxon>Neopterygii</taxon>
        <taxon>Teleostei</taxon>
        <taxon>Neoteleostei</taxon>
        <taxon>Acanthomorphata</taxon>
        <taxon>Carangaria</taxon>
        <taxon>Pleuronectiformes</taxon>
        <taxon>Pleuronectoidei</taxon>
        <taxon>Pleuronectidae</taxon>
        <taxon>Pleuronectes</taxon>
    </lineage>
</organism>
<feature type="binding site" evidence="19">
    <location>
        <position position="208"/>
    </location>
    <ligand>
        <name>Mg(2+)</name>
        <dbReference type="ChEBI" id="CHEBI:18420"/>
    </ligand>
</feature>
<dbReference type="SUPFAM" id="SSF52540">
    <property type="entry name" value="P-loop containing nucleoside triphosphate hydrolases"/>
    <property type="match status" value="1"/>
</dbReference>
<feature type="binding site" evidence="19">
    <location>
        <position position="73"/>
    </location>
    <ligand>
        <name>Mg(2+)</name>
        <dbReference type="ChEBI" id="CHEBI:18420"/>
    </ligand>
</feature>
<comment type="subcellular location">
    <subcellularLocation>
        <location evidence="1">Cell membrane</location>
    </subcellularLocation>
    <subcellularLocation>
        <location evidence="2">Membrane</location>
        <topology evidence="2">Lipid-anchor</topology>
    </subcellularLocation>
</comment>
<feature type="binding site" evidence="18">
    <location>
        <begin position="69"/>
        <end position="74"/>
    </location>
    <ligand>
        <name>GTP</name>
        <dbReference type="ChEBI" id="CHEBI:37565"/>
    </ligand>
</feature>
<evidence type="ECO:0000256" key="6">
    <source>
        <dbReference type="ARBA" id="ARBA00022741"/>
    </source>
</evidence>
<accession>A0A9N7VPH0</accession>
<dbReference type="Gene3D" id="1.10.400.10">
    <property type="entry name" value="GI Alpha 1, domain 2-like"/>
    <property type="match status" value="1"/>
</dbReference>
<dbReference type="SMART" id="SM00275">
    <property type="entry name" value="G_alpha"/>
    <property type="match status" value="1"/>
</dbReference>
<keyword evidence="8 19" id="KW-0460">Magnesium</keyword>
<dbReference type="PRINTS" id="PR00318">
    <property type="entry name" value="GPROTEINA"/>
</dbReference>
<dbReference type="GO" id="GO:0007212">
    <property type="term" value="P:G protein-coupled dopamine receptor signaling pathway"/>
    <property type="evidence" value="ECO:0007669"/>
    <property type="project" value="TreeGrafter"/>
</dbReference>
<evidence type="ECO:0000256" key="3">
    <source>
        <dbReference type="ARBA" id="ARBA00006628"/>
    </source>
</evidence>
<protein>
    <recommendedName>
        <fullName evidence="14">Guanine nucleotide-binding protein G(o) subunit alpha</fullName>
    </recommendedName>
</protein>
<evidence type="ECO:0000313" key="20">
    <source>
        <dbReference type="EMBL" id="CAB1451930.1"/>
    </source>
</evidence>
<proteinExistence type="inferred from homology"/>
<evidence type="ECO:0000256" key="2">
    <source>
        <dbReference type="ARBA" id="ARBA00004635"/>
    </source>
</evidence>
<dbReference type="InterPro" id="IPR001408">
    <property type="entry name" value="Gprotein_alpha_I"/>
</dbReference>
<evidence type="ECO:0000256" key="5">
    <source>
        <dbReference type="ARBA" id="ARBA00022723"/>
    </source>
</evidence>
<feature type="binding site" evidence="18">
    <location>
        <begin position="177"/>
        <end position="178"/>
    </location>
    <ligand>
        <name>GTP</name>
        <dbReference type="ChEBI" id="CHEBI:37565"/>
    </ligand>
</feature>
<evidence type="ECO:0000256" key="10">
    <source>
        <dbReference type="ARBA" id="ARBA00023136"/>
    </source>
</evidence>
<dbReference type="Pfam" id="PF00503">
    <property type="entry name" value="G-alpha"/>
    <property type="match status" value="1"/>
</dbReference>
<gene>
    <name evidence="20" type="ORF">PLEPLA_LOCUS39669</name>
</gene>
<dbReference type="FunFam" id="3.40.50.300:FF:000041">
    <property type="entry name" value="Guanine nucleotide-binding protein G(I) subunit alpha"/>
    <property type="match status" value="1"/>
</dbReference>
<dbReference type="InterPro" id="IPR001019">
    <property type="entry name" value="Gprotein_alpha_su"/>
</dbReference>
<evidence type="ECO:0000256" key="13">
    <source>
        <dbReference type="ARBA" id="ARBA00023288"/>
    </source>
</evidence>
<dbReference type="EMBL" id="CADEAL010004108">
    <property type="protein sequence ID" value="CAB1451930.1"/>
    <property type="molecule type" value="Genomic_DNA"/>
</dbReference>
<dbReference type="PRINTS" id="PR00441">
    <property type="entry name" value="GPROTEINAI"/>
</dbReference>
<feature type="binding site" evidence="18">
    <location>
        <begin position="296"/>
        <end position="299"/>
    </location>
    <ligand>
        <name>GTP</name>
        <dbReference type="ChEBI" id="CHEBI:37565"/>
    </ligand>
</feature>
<dbReference type="CDD" id="cd00066">
    <property type="entry name" value="G-alpha"/>
    <property type="match status" value="1"/>
</dbReference>
<keyword evidence="4" id="KW-1003">Cell membrane</keyword>
<dbReference type="GO" id="GO:0031683">
    <property type="term" value="F:G-protein beta/gamma-subunit complex binding"/>
    <property type="evidence" value="ECO:0007669"/>
    <property type="project" value="InterPro"/>
</dbReference>
<comment type="subunit">
    <text evidence="17">G proteins are composed of 3 units; alpha, beta and gamma. The alpha chain contains the guanine nucleotide binding site. Forms a complex with GNB1 and GNG3. Interacts with RGS14. Interacts with RGS16. Interacts with RGS19. Interacts (when palmitoylated) with ADGRG3.</text>
</comment>
<evidence type="ECO:0000313" key="21">
    <source>
        <dbReference type="Proteomes" id="UP001153269"/>
    </source>
</evidence>
<evidence type="ECO:0000256" key="16">
    <source>
        <dbReference type="ARBA" id="ARBA00049117"/>
    </source>
</evidence>
<evidence type="ECO:0000256" key="14">
    <source>
        <dbReference type="ARBA" id="ARBA00040796"/>
    </source>
</evidence>
<dbReference type="AlphaFoldDB" id="A0A9N7VPH0"/>
<dbReference type="GO" id="GO:0005834">
    <property type="term" value="C:heterotrimeric G-protein complex"/>
    <property type="evidence" value="ECO:0007669"/>
    <property type="project" value="TreeGrafter"/>
</dbReference>
<evidence type="ECO:0000256" key="7">
    <source>
        <dbReference type="ARBA" id="ARBA00022801"/>
    </source>
</evidence>
<evidence type="ECO:0000256" key="19">
    <source>
        <dbReference type="PIRSR" id="PIRSR601019-2"/>
    </source>
</evidence>
<keyword evidence="21" id="KW-1185">Reference proteome</keyword>
<evidence type="ECO:0000256" key="12">
    <source>
        <dbReference type="ARBA" id="ARBA00023224"/>
    </source>
</evidence>
<evidence type="ECO:0000256" key="18">
    <source>
        <dbReference type="PIRSR" id="PIRSR601019-1"/>
    </source>
</evidence>
<feature type="binding site" evidence="18">
    <location>
        <begin position="227"/>
        <end position="231"/>
    </location>
    <ligand>
        <name>GTP</name>
        <dbReference type="ChEBI" id="CHEBI:37565"/>
    </ligand>
</feature>
<evidence type="ECO:0000256" key="17">
    <source>
        <dbReference type="ARBA" id="ARBA00050015"/>
    </source>
</evidence>
<dbReference type="PANTHER" id="PTHR10218">
    <property type="entry name" value="GTP-BINDING PROTEIN ALPHA SUBUNIT"/>
    <property type="match status" value="1"/>
</dbReference>
<keyword evidence="10" id="KW-0472">Membrane</keyword>
<dbReference type="InterPro" id="IPR027417">
    <property type="entry name" value="P-loop_NTPase"/>
</dbReference>
<dbReference type="GO" id="GO:0005525">
    <property type="term" value="F:GTP binding"/>
    <property type="evidence" value="ECO:0007669"/>
    <property type="project" value="UniProtKB-KW"/>
</dbReference>
<name>A0A9N7VPH0_PLEPL</name>
<dbReference type="GO" id="GO:0003924">
    <property type="term" value="F:GTPase activity"/>
    <property type="evidence" value="ECO:0007669"/>
    <property type="project" value="InterPro"/>
</dbReference>
<dbReference type="GO" id="GO:0005737">
    <property type="term" value="C:cytoplasm"/>
    <property type="evidence" value="ECO:0007669"/>
    <property type="project" value="TreeGrafter"/>
</dbReference>
<reference evidence="20" key="1">
    <citation type="submission" date="2020-03" db="EMBL/GenBank/DDBJ databases">
        <authorList>
            <person name="Weist P."/>
        </authorList>
    </citation>
    <scope>NUCLEOTIDE SEQUENCE</scope>
</reference>
<keyword evidence="11" id="KW-0564">Palmitate</keyword>
<dbReference type="SUPFAM" id="SSF47895">
    <property type="entry name" value="Transducin (alpha subunit), insertion domain"/>
    <property type="match status" value="1"/>
</dbReference>
<feature type="binding site" evidence="18">
    <location>
        <position position="352"/>
    </location>
    <ligand>
        <name>GTP</name>
        <dbReference type="ChEBI" id="CHEBI:37565"/>
    </ligand>
</feature>
<dbReference type="GO" id="GO:0031821">
    <property type="term" value="F:G protein-coupled serotonin receptor binding"/>
    <property type="evidence" value="ECO:0007669"/>
    <property type="project" value="TreeGrafter"/>
</dbReference>
<comment type="caution">
    <text evidence="20">The sequence shown here is derived from an EMBL/GenBank/DDBJ whole genome shotgun (WGS) entry which is preliminary data.</text>
</comment>
<comment type="catalytic activity">
    <reaction evidence="16">
        <text>GTP + H2O = GDP + phosphate + H(+)</text>
        <dbReference type="Rhea" id="RHEA:19669"/>
        <dbReference type="ChEBI" id="CHEBI:15377"/>
        <dbReference type="ChEBI" id="CHEBI:15378"/>
        <dbReference type="ChEBI" id="CHEBI:37565"/>
        <dbReference type="ChEBI" id="CHEBI:43474"/>
        <dbReference type="ChEBI" id="CHEBI:58189"/>
    </reaction>
    <physiologicalReaction direction="left-to-right" evidence="16">
        <dbReference type="Rhea" id="RHEA:19670"/>
    </physiologicalReaction>
</comment>
<evidence type="ECO:0000256" key="1">
    <source>
        <dbReference type="ARBA" id="ARBA00004236"/>
    </source>
</evidence>
<dbReference type="Gene3D" id="3.40.50.300">
    <property type="entry name" value="P-loop containing nucleotide triphosphate hydrolases"/>
    <property type="match status" value="1"/>
</dbReference>
<evidence type="ECO:0000256" key="11">
    <source>
        <dbReference type="ARBA" id="ARBA00023139"/>
    </source>
</evidence>
<dbReference type="GO" id="GO:0031852">
    <property type="term" value="F:mu-type opioid receptor binding"/>
    <property type="evidence" value="ECO:0007669"/>
    <property type="project" value="TreeGrafter"/>
</dbReference>
<comment type="function">
    <text evidence="15">Guanine nucleotide-binding proteins (G proteins) function as transducers downstream of G protein-coupled receptors (GPCRs) in numerous signaling cascades. The alpha chain contains the guanine nucleotide binding site and alternates between an active, GTP-bound state and an inactive, GDP-bound state. Signaling by an activated GPCR promotes GDP release and GTP binding. The alpha subunit has a low GTPase activity that converts bound GTP to GDP, thereby terminating the signal. Both GDP release and GTP hydrolysis are modulated by numerous regulatory proteins. Signaling is mediated via effector proteins, such as adenylate cyclase. Inhibits adenylate cyclase activity, leading to decreased intracellular cAMP levels.</text>
</comment>
<dbReference type="GO" id="GO:0051430">
    <property type="term" value="F:corticotropin-releasing hormone receptor 1 binding"/>
    <property type="evidence" value="ECO:0007669"/>
    <property type="project" value="TreeGrafter"/>
</dbReference>
<dbReference type="Proteomes" id="UP001153269">
    <property type="component" value="Unassembled WGS sequence"/>
</dbReference>
<evidence type="ECO:0000256" key="9">
    <source>
        <dbReference type="ARBA" id="ARBA00023134"/>
    </source>
</evidence>
<dbReference type="FunFam" id="1.10.400.10:FF:000020">
    <property type="entry name" value="Guanine nucleotide-binding protein G(o) subunit alpha"/>
    <property type="match status" value="1"/>
</dbReference>
<dbReference type="PROSITE" id="PS51882">
    <property type="entry name" value="G_ALPHA"/>
    <property type="match status" value="1"/>
</dbReference>
<evidence type="ECO:0000256" key="4">
    <source>
        <dbReference type="ARBA" id="ARBA00022475"/>
    </source>
</evidence>
<sequence>MGCTLSAEERAALDRSKAIERNLKEDGQTAAKDVKLLLLGKRRASRAEWLLGRRAAGLWLGSARLGGGESGKSTIVKQMKIIHEDGFSGDDVKQYKPVVYSNTIQSLAAILRAMDSLGIEFGDKDRKADAKLVCDVVSRMEDTEPYSAELLTAMTRVWTDAGTQECFNRAREYQLNDSAQYYLDSLDRIGAPDYQPTEQDILRTRVKTTGIVETHFTFKNLHFRLFDVGGQRSERKKWIHCFEDVTAIIFCVAMSGYDQVLHEDETTNRMHESLMLFDSICNNKFFIDTSIILFLNKKDLFAEKIKKSPLTICFPEYTGANTYDDATAYIQVQFESKNRSPNKEIYCHLTCATDTGGDNGCDVGEVLYSWLRVVVGKKEAILTYRLDKARRSFGPHMNEQPAGLLSSLKT</sequence>
<keyword evidence="7" id="KW-0378">Hydrolase</keyword>
<keyword evidence="13" id="KW-0449">Lipoprotein</keyword>
<evidence type="ECO:0000256" key="8">
    <source>
        <dbReference type="ARBA" id="ARBA00022842"/>
    </source>
</evidence>
<dbReference type="PANTHER" id="PTHR10218:SF361">
    <property type="entry name" value="GUANINE NUCLEOTIDE-BINDING PROTEIN G(O) SUBUNIT ALPHA"/>
    <property type="match status" value="1"/>
</dbReference>
<keyword evidence="5 19" id="KW-0479">Metal-binding</keyword>
<dbReference type="GO" id="GO:0007188">
    <property type="term" value="P:adenylate cyclase-modulating G protein-coupled receptor signaling pathway"/>
    <property type="evidence" value="ECO:0007669"/>
    <property type="project" value="InterPro"/>
</dbReference>